<gene>
    <name evidence="1" type="ORF">NC653_024225</name>
</gene>
<comment type="caution">
    <text evidence="1">The sequence shown here is derived from an EMBL/GenBank/DDBJ whole genome shotgun (WGS) entry which is preliminary data.</text>
</comment>
<name>A0AAD6Q6D6_9ROSI</name>
<accession>A0AAD6Q6D6</accession>
<keyword evidence="2" id="KW-1185">Reference proteome</keyword>
<dbReference type="Proteomes" id="UP001164929">
    <property type="component" value="Chromosome 10"/>
</dbReference>
<dbReference type="AlphaFoldDB" id="A0AAD6Q6D6"/>
<evidence type="ECO:0000313" key="1">
    <source>
        <dbReference type="EMBL" id="KAJ6980799.1"/>
    </source>
</evidence>
<evidence type="ECO:0000313" key="2">
    <source>
        <dbReference type="Proteomes" id="UP001164929"/>
    </source>
</evidence>
<reference evidence="1" key="1">
    <citation type="journal article" date="2023" name="Mol. Ecol. Resour.">
        <title>Chromosome-level genome assembly of a triploid poplar Populus alba 'Berolinensis'.</title>
        <authorList>
            <person name="Chen S."/>
            <person name="Yu Y."/>
            <person name="Wang X."/>
            <person name="Wang S."/>
            <person name="Zhang T."/>
            <person name="Zhou Y."/>
            <person name="He R."/>
            <person name="Meng N."/>
            <person name="Wang Y."/>
            <person name="Liu W."/>
            <person name="Liu Z."/>
            <person name="Liu J."/>
            <person name="Guo Q."/>
            <person name="Huang H."/>
            <person name="Sederoff R.R."/>
            <person name="Wang G."/>
            <person name="Qu G."/>
            <person name="Chen S."/>
        </authorList>
    </citation>
    <scope>NUCLEOTIDE SEQUENCE</scope>
    <source>
        <strain evidence="1">SC-2020</strain>
    </source>
</reference>
<sequence>MRRCTRQTETFTLLKFHFQITKKLVLLQRKSSTFPLILLDIIHLFINSSS</sequence>
<organism evidence="1 2">
    <name type="scientific">Populus alba x Populus x berolinensis</name>
    <dbReference type="NCBI Taxonomy" id="444605"/>
    <lineage>
        <taxon>Eukaryota</taxon>
        <taxon>Viridiplantae</taxon>
        <taxon>Streptophyta</taxon>
        <taxon>Embryophyta</taxon>
        <taxon>Tracheophyta</taxon>
        <taxon>Spermatophyta</taxon>
        <taxon>Magnoliopsida</taxon>
        <taxon>eudicotyledons</taxon>
        <taxon>Gunneridae</taxon>
        <taxon>Pentapetalae</taxon>
        <taxon>rosids</taxon>
        <taxon>fabids</taxon>
        <taxon>Malpighiales</taxon>
        <taxon>Salicaceae</taxon>
        <taxon>Saliceae</taxon>
        <taxon>Populus</taxon>
    </lineage>
</organism>
<protein>
    <submittedName>
        <fullName evidence="1">Uncharacterized protein</fullName>
    </submittedName>
</protein>
<proteinExistence type="predicted"/>
<dbReference type="EMBL" id="JAQIZT010000010">
    <property type="protein sequence ID" value="KAJ6980799.1"/>
    <property type="molecule type" value="Genomic_DNA"/>
</dbReference>